<dbReference type="STRING" id="1477437.SAMN05444682_101444"/>
<dbReference type="Proteomes" id="UP000198670">
    <property type="component" value="Unassembled WGS sequence"/>
</dbReference>
<dbReference type="RefSeq" id="WP_090623573.1">
    <property type="nucleotide sequence ID" value="NZ_FOQO01000001.1"/>
</dbReference>
<proteinExistence type="predicted"/>
<organism evidence="2 3">
    <name type="scientific">Parapedobacter indicus</name>
    <dbReference type="NCBI Taxonomy" id="1477437"/>
    <lineage>
        <taxon>Bacteria</taxon>
        <taxon>Pseudomonadati</taxon>
        <taxon>Bacteroidota</taxon>
        <taxon>Sphingobacteriia</taxon>
        <taxon>Sphingobacteriales</taxon>
        <taxon>Sphingobacteriaceae</taxon>
        <taxon>Parapedobacter</taxon>
    </lineage>
</organism>
<gene>
    <name evidence="2" type="ORF">SAMN05444682_101444</name>
</gene>
<dbReference type="EMBL" id="FOQO01000001">
    <property type="protein sequence ID" value="SFH85517.1"/>
    <property type="molecule type" value="Genomic_DNA"/>
</dbReference>
<sequence>MKKFIIPFLAILLGTTSCEKYLDINQDPNAPSEENVTPELIFPTAEMNLASSYGNFLRIIGGYYSQHYSHDFGTSNYLDYSKFMMSATRSSGTYSQLNSRVLKNLETIREKTTESEDWGTYLAATTLRAFVYQALVDAYGEVPYSEALDIGNTSPKFDEGSVIYAGILAELNDALSKVTESSPVVENFLFSSNDASEWIPFANALKFRILMRMSKVQDVKADLDQLVAANNFPTEDIAWDGIWEDVTGKANPFYQEEFASYFGSTQINVIGNIALIGTLSDTEDGRLGAFFEKNANGNYSGGVSGTNFSTSTTYRSGYFSRPVASYDMPVYLITVAETEFFLAEYHARYGSSAEAEAHYKAAIDASFATAGVEGAEEVYTIHYPWDQDNYEKVIGIQKWIALSGVNNFEAWCELRRLKYPAFGSVTGEEIYDEGNDDFQPTLYVPTTLYTPILFNTQLGAGKVLQRLRYAESSTSRNSNAPETKPDSEPVFWAK</sequence>
<dbReference type="Pfam" id="PF12771">
    <property type="entry name" value="SusD-like_2"/>
    <property type="match status" value="1"/>
</dbReference>
<dbReference type="Gene3D" id="1.25.40.390">
    <property type="match status" value="1"/>
</dbReference>
<feature type="region of interest" description="Disordered" evidence="1">
    <location>
        <begin position="474"/>
        <end position="494"/>
    </location>
</feature>
<accession>A0A1I3DFM5</accession>
<evidence type="ECO:0000256" key="1">
    <source>
        <dbReference type="SAM" id="MobiDB-lite"/>
    </source>
</evidence>
<dbReference type="PROSITE" id="PS51257">
    <property type="entry name" value="PROKAR_LIPOPROTEIN"/>
    <property type="match status" value="1"/>
</dbReference>
<protein>
    <submittedName>
        <fullName evidence="2">Starch-binding associating with outer membrane</fullName>
    </submittedName>
</protein>
<reference evidence="2 3" key="1">
    <citation type="submission" date="2016-10" db="EMBL/GenBank/DDBJ databases">
        <authorList>
            <person name="de Groot N.N."/>
        </authorList>
    </citation>
    <scope>NUCLEOTIDE SEQUENCE [LARGE SCALE GENOMIC DNA]</scope>
    <source>
        <strain evidence="2 3">RK1</strain>
    </source>
</reference>
<keyword evidence="3" id="KW-1185">Reference proteome</keyword>
<evidence type="ECO:0000313" key="2">
    <source>
        <dbReference type="EMBL" id="SFH85517.1"/>
    </source>
</evidence>
<dbReference type="AlphaFoldDB" id="A0A1I3DFM5"/>
<evidence type="ECO:0000313" key="3">
    <source>
        <dbReference type="Proteomes" id="UP000198670"/>
    </source>
</evidence>
<dbReference type="SUPFAM" id="SSF48452">
    <property type="entry name" value="TPR-like"/>
    <property type="match status" value="1"/>
</dbReference>
<dbReference type="OrthoDB" id="9766256at2"/>
<dbReference type="InterPro" id="IPR041662">
    <property type="entry name" value="SusD-like_2"/>
</dbReference>
<name>A0A1I3DFM5_9SPHI</name>
<dbReference type="InterPro" id="IPR011990">
    <property type="entry name" value="TPR-like_helical_dom_sf"/>
</dbReference>